<proteinExistence type="predicted"/>
<dbReference type="InterPro" id="IPR031099">
    <property type="entry name" value="BRCA1-associated"/>
</dbReference>
<keyword evidence="9" id="KW-0131">Cell cycle</keyword>
<evidence type="ECO:0000256" key="3">
    <source>
        <dbReference type="ARBA" id="ARBA00022737"/>
    </source>
</evidence>
<keyword evidence="13" id="KW-1185">Reference proteome</keyword>
<dbReference type="InterPro" id="IPR018957">
    <property type="entry name" value="Znf_C3HC4_RING-type"/>
</dbReference>
<dbReference type="SMART" id="SM00184">
    <property type="entry name" value="RING"/>
    <property type="match status" value="1"/>
</dbReference>
<keyword evidence="8" id="KW-0539">Nucleus</keyword>
<dbReference type="GO" id="GO:0070531">
    <property type="term" value="C:BRCA1-A complex"/>
    <property type="evidence" value="ECO:0007669"/>
    <property type="project" value="TreeGrafter"/>
</dbReference>
<evidence type="ECO:0000313" key="12">
    <source>
        <dbReference type="Ensembl" id="ENSCLMP00005003554.1"/>
    </source>
</evidence>
<evidence type="ECO:0000256" key="8">
    <source>
        <dbReference type="ARBA" id="ARBA00023242"/>
    </source>
</evidence>
<evidence type="ECO:0000256" key="7">
    <source>
        <dbReference type="ARBA" id="ARBA00023204"/>
    </source>
</evidence>
<dbReference type="InterPro" id="IPR017907">
    <property type="entry name" value="Znf_RING_CS"/>
</dbReference>
<dbReference type="GO" id="GO:0004842">
    <property type="term" value="F:ubiquitin-protein transferase activity"/>
    <property type="evidence" value="ECO:0007669"/>
    <property type="project" value="TreeGrafter"/>
</dbReference>
<evidence type="ECO:0000256" key="9">
    <source>
        <dbReference type="ARBA" id="ARBA00023306"/>
    </source>
</evidence>
<keyword evidence="2" id="KW-0479">Metal-binding</keyword>
<protein>
    <recommendedName>
        <fullName evidence="11">RING-type domain-containing protein</fullName>
    </recommendedName>
</protein>
<evidence type="ECO:0000256" key="2">
    <source>
        <dbReference type="ARBA" id="ARBA00022723"/>
    </source>
</evidence>
<dbReference type="GO" id="GO:0000724">
    <property type="term" value="P:double-strand break repair via homologous recombination"/>
    <property type="evidence" value="ECO:0007669"/>
    <property type="project" value="TreeGrafter"/>
</dbReference>
<dbReference type="PANTHER" id="PTHR13763:SF0">
    <property type="entry name" value="BREAST CANCER TYPE 1 SUSCEPTIBILITY PROTEIN"/>
    <property type="match status" value="1"/>
</dbReference>
<comment type="subcellular location">
    <subcellularLocation>
        <location evidence="1">Nucleus</location>
    </subcellularLocation>
</comment>
<dbReference type="GO" id="GO:0031436">
    <property type="term" value="C:BRCA1-BARD1 complex"/>
    <property type="evidence" value="ECO:0007669"/>
    <property type="project" value="TreeGrafter"/>
</dbReference>
<dbReference type="Gene3D" id="3.30.40.10">
    <property type="entry name" value="Zinc/RING finger domain, C3HC4 (zinc finger)"/>
    <property type="match status" value="1"/>
</dbReference>
<keyword evidence="3" id="KW-0677">Repeat</keyword>
<dbReference type="GO" id="GO:0043009">
    <property type="term" value="P:chordate embryonic development"/>
    <property type="evidence" value="ECO:0007669"/>
    <property type="project" value="TreeGrafter"/>
</dbReference>
<dbReference type="GO" id="GO:0008270">
    <property type="term" value="F:zinc ion binding"/>
    <property type="evidence" value="ECO:0007669"/>
    <property type="project" value="UniProtKB-KW"/>
</dbReference>
<evidence type="ECO:0000256" key="1">
    <source>
        <dbReference type="ARBA" id="ARBA00004123"/>
    </source>
</evidence>
<sequence>VDVSLSSCSTVFNDFILSFTCSLDLMTAPVSTKCDHQFCKFCMMKLLDTKNNRADCPVCKTKITKRSLQESPGFQKLVAGLQDMIQAYEHDTGTNCKSKSQPS</sequence>
<dbReference type="Ensembl" id="ENSCLMT00005003884.1">
    <property type="protein sequence ID" value="ENSCLMP00005003554.1"/>
    <property type="gene ID" value="ENSCLMG00005002036.1"/>
</dbReference>
<dbReference type="PROSITE" id="PS50089">
    <property type="entry name" value="ZF_RING_2"/>
    <property type="match status" value="1"/>
</dbReference>
<dbReference type="InterPro" id="IPR013083">
    <property type="entry name" value="Znf_RING/FYVE/PHD"/>
</dbReference>
<evidence type="ECO:0000313" key="13">
    <source>
        <dbReference type="Proteomes" id="UP000694565"/>
    </source>
</evidence>
<reference evidence="12" key="2">
    <citation type="submission" date="2025-09" db="UniProtKB">
        <authorList>
            <consortium name="Ensembl"/>
        </authorList>
    </citation>
    <scope>IDENTIFICATION</scope>
</reference>
<dbReference type="Pfam" id="PF00097">
    <property type="entry name" value="zf-C3HC4"/>
    <property type="match status" value="1"/>
</dbReference>
<dbReference type="Proteomes" id="UP000694565">
    <property type="component" value="Unplaced"/>
</dbReference>
<dbReference type="InterPro" id="IPR001841">
    <property type="entry name" value="Znf_RING"/>
</dbReference>
<evidence type="ECO:0000256" key="5">
    <source>
        <dbReference type="ARBA" id="ARBA00022771"/>
    </source>
</evidence>
<keyword evidence="4" id="KW-0227">DNA damage</keyword>
<dbReference type="AlphaFoldDB" id="A0A8C2WFA1"/>
<dbReference type="GO" id="GO:0045944">
    <property type="term" value="P:positive regulation of transcription by RNA polymerase II"/>
    <property type="evidence" value="ECO:0007669"/>
    <property type="project" value="TreeGrafter"/>
</dbReference>
<evidence type="ECO:0000256" key="4">
    <source>
        <dbReference type="ARBA" id="ARBA00022763"/>
    </source>
</evidence>
<evidence type="ECO:0000256" key="10">
    <source>
        <dbReference type="PROSITE-ProRule" id="PRU00175"/>
    </source>
</evidence>
<keyword evidence="7" id="KW-0234">DNA repair</keyword>
<dbReference type="GO" id="GO:0007095">
    <property type="term" value="P:mitotic G2 DNA damage checkpoint signaling"/>
    <property type="evidence" value="ECO:0007669"/>
    <property type="project" value="TreeGrafter"/>
</dbReference>
<organism evidence="12 13">
    <name type="scientific">Cyclopterus lumpus</name>
    <name type="common">Lumpsucker</name>
    <dbReference type="NCBI Taxonomy" id="8103"/>
    <lineage>
        <taxon>Eukaryota</taxon>
        <taxon>Metazoa</taxon>
        <taxon>Chordata</taxon>
        <taxon>Craniata</taxon>
        <taxon>Vertebrata</taxon>
        <taxon>Euteleostomi</taxon>
        <taxon>Actinopterygii</taxon>
        <taxon>Neopterygii</taxon>
        <taxon>Teleostei</taxon>
        <taxon>Neoteleostei</taxon>
        <taxon>Acanthomorphata</taxon>
        <taxon>Eupercaria</taxon>
        <taxon>Perciformes</taxon>
        <taxon>Cottioidei</taxon>
        <taxon>Cottales</taxon>
        <taxon>Cyclopteridae</taxon>
        <taxon>Cyclopterus</taxon>
    </lineage>
</organism>
<dbReference type="GeneTree" id="ENSGT00440000034289"/>
<dbReference type="PROSITE" id="PS00518">
    <property type="entry name" value="ZF_RING_1"/>
    <property type="match status" value="1"/>
</dbReference>
<keyword evidence="5 10" id="KW-0863">Zinc-finger</keyword>
<evidence type="ECO:0000259" key="11">
    <source>
        <dbReference type="PROSITE" id="PS50089"/>
    </source>
</evidence>
<name>A0A8C2WFA1_CYCLU</name>
<dbReference type="PANTHER" id="PTHR13763">
    <property type="entry name" value="BREAST CANCER TYPE 1 SUSCEPTIBILITY PROTEIN BRCA1"/>
    <property type="match status" value="1"/>
</dbReference>
<keyword evidence="6" id="KW-0862">Zinc</keyword>
<accession>A0A8C2WFA1</accession>
<reference evidence="12" key="1">
    <citation type="submission" date="2025-08" db="UniProtKB">
        <authorList>
            <consortium name="Ensembl"/>
        </authorList>
    </citation>
    <scope>IDENTIFICATION</scope>
</reference>
<dbReference type="SUPFAM" id="SSF57850">
    <property type="entry name" value="RING/U-box"/>
    <property type="match status" value="1"/>
</dbReference>
<feature type="domain" description="RING-type" evidence="11">
    <location>
        <begin position="21"/>
        <end position="60"/>
    </location>
</feature>
<evidence type="ECO:0000256" key="6">
    <source>
        <dbReference type="ARBA" id="ARBA00022833"/>
    </source>
</evidence>